<comment type="caution">
    <text evidence="2">The sequence shown here is derived from an EMBL/GenBank/DDBJ whole genome shotgun (WGS) entry which is preliminary data.</text>
</comment>
<dbReference type="EMBL" id="JAAAHW010006839">
    <property type="protein sequence ID" value="KAF9954322.1"/>
    <property type="molecule type" value="Genomic_DNA"/>
</dbReference>
<protein>
    <submittedName>
        <fullName evidence="2">Uncharacterized protein</fullName>
    </submittedName>
</protein>
<feature type="compositionally biased region" description="Basic and acidic residues" evidence="1">
    <location>
        <begin position="1"/>
        <end position="11"/>
    </location>
</feature>
<gene>
    <name evidence="2" type="ORF">BGZ65_004123</name>
</gene>
<feature type="region of interest" description="Disordered" evidence="1">
    <location>
        <begin position="1"/>
        <end position="23"/>
    </location>
</feature>
<accession>A0A9P6J218</accession>
<feature type="non-terminal residue" evidence="2">
    <location>
        <position position="84"/>
    </location>
</feature>
<dbReference type="OrthoDB" id="614844at2759"/>
<keyword evidence="3" id="KW-1185">Reference proteome</keyword>
<dbReference type="AlphaFoldDB" id="A0A9P6J218"/>
<organism evidence="2 3">
    <name type="scientific">Modicella reniformis</name>
    <dbReference type="NCBI Taxonomy" id="1440133"/>
    <lineage>
        <taxon>Eukaryota</taxon>
        <taxon>Fungi</taxon>
        <taxon>Fungi incertae sedis</taxon>
        <taxon>Mucoromycota</taxon>
        <taxon>Mortierellomycotina</taxon>
        <taxon>Mortierellomycetes</taxon>
        <taxon>Mortierellales</taxon>
        <taxon>Mortierellaceae</taxon>
        <taxon>Modicella</taxon>
    </lineage>
</organism>
<proteinExistence type="predicted"/>
<feature type="compositionally biased region" description="Acidic residues" evidence="1">
    <location>
        <begin position="12"/>
        <end position="23"/>
    </location>
</feature>
<dbReference type="Proteomes" id="UP000749646">
    <property type="component" value="Unassembled WGS sequence"/>
</dbReference>
<evidence type="ECO:0000256" key="1">
    <source>
        <dbReference type="SAM" id="MobiDB-lite"/>
    </source>
</evidence>
<reference evidence="2" key="1">
    <citation type="journal article" date="2020" name="Fungal Divers.">
        <title>Resolving the Mortierellaceae phylogeny through synthesis of multi-gene phylogenetics and phylogenomics.</title>
        <authorList>
            <person name="Vandepol N."/>
            <person name="Liber J."/>
            <person name="Desiro A."/>
            <person name="Na H."/>
            <person name="Kennedy M."/>
            <person name="Barry K."/>
            <person name="Grigoriev I.V."/>
            <person name="Miller A.N."/>
            <person name="O'Donnell K."/>
            <person name="Stajich J.E."/>
            <person name="Bonito G."/>
        </authorList>
    </citation>
    <scope>NUCLEOTIDE SEQUENCE</scope>
    <source>
        <strain evidence="2">MES-2147</strain>
    </source>
</reference>
<feature type="region of interest" description="Disordered" evidence="1">
    <location>
        <begin position="62"/>
        <end position="84"/>
    </location>
</feature>
<evidence type="ECO:0000313" key="3">
    <source>
        <dbReference type="Proteomes" id="UP000749646"/>
    </source>
</evidence>
<evidence type="ECO:0000313" key="2">
    <source>
        <dbReference type="EMBL" id="KAF9954322.1"/>
    </source>
</evidence>
<sequence length="84" mass="9718">MSRVNTDRNTDENEEEFDGDDDTAFDVVQSHKWYCYWVDPEHDPNQKEGWRILYEDLTSVLNTSNRTSGDTTAEESGSATPRLE</sequence>
<name>A0A9P6J218_9FUNG</name>